<proteinExistence type="predicted"/>
<sequence length="45" mass="4721">MFGSKSMRLTAKAGGYFIMTGAHIEALKLIYNSLCSINAVAGGPE</sequence>
<dbReference type="Proteomes" id="UP000589818">
    <property type="component" value="Unassembled WGS sequence"/>
</dbReference>
<organism evidence="1 2">
    <name type="scientific">Pseudomonas umsongensis</name>
    <dbReference type="NCBI Taxonomy" id="198618"/>
    <lineage>
        <taxon>Bacteria</taxon>
        <taxon>Pseudomonadati</taxon>
        <taxon>Pseudomonadota</taxon>
        <taxon>Gammaproteobacteria</taxon>
        <taxon>Pseudomonadales</taxon>
        <taxon>Pseudomonadaceae</taxon>
        <taxon>Pseudomonas</taxon>
    </lineage>
</organism>
<gene>
    <name evidence="1" type="ORF">FHR69_002967</name>
</gene>
<evidence type="ECO:0000313" key="2">
    <source>
        <dbReference type="Proteomes" id="UP000589818"/>
    </source>
</evidence>
<comment type="caution">
    <text evidence="1">The sequence shown here is derived from an EMBL/GenBank/DDBJ whole genome shotgun (WGS) entry which is preliminary data.</text>
</comment>
<dbReference type="EMBL" id="JACHVR010000001">
    <property type="protein sequence ID" value="MBB2887101.1"/>
    <property type="molecule type" value="Genomic_DNA"/>
</dbReference>
<accession>A0ACC5MER0</accession>
<protein>
    <submittedName>
        <fullName evidence="1">Uncharacterized protein</fullName>
    </submittedName>
</protein>
<reference evidence="1" key="1">
    <citation type="submission" date="2020-08" db="EMBL/GenBank/DDBJ databases">
        <title>Plant associated metagenomes--Microbial community diversity and host control of community assembly across model and emerging plant ecological genomics systems.</title>
        <authorList>
            <person name="Dangl J."/>
        </authorList>
    </citation>
    <scope>NUCLEOTIDE SEQUENCE</scope>
    <source>
        <strain evidence="1">KD5</strain>
    </source>
</reference>
<keyword evidence="2" id="KW-1185">Reference proteome</keyword>
<name>A0ACC5MER0_9PSED</name>
<evidence type="ECO:0000313" key="1">
    <source>
        <dbReference type="EMBL" id="MBB2887101.1"/>
    </source>
</evidence>